<proteinExistence type="predicted"/>
<organism evidence="1 2">
    <name type="scientific">Agathobacter rectalis</name>
    <dbReference type="NCBI Taxonomy" id="39491"/>
    <lineage>
        <taxon>Bacteria</taxon>
        <taxon>Bacillati</taxon>
        <taxon>Bacillota</taxon>
        <taxon>Clostridia</taxon>
        <taxon>Lachnospirales</taxon>
        <taxon>Lachnospiraceae</taxon>
        <taxon>Agathobacter</taxon>
    </lineage>
</organism>
<name>A0A3E4Y9A2_9FIRM</name>
<evidence type="ECO:0000313" key="1">
    <source>
        <dbReference type="EMBL" id="RGM71319.1"/>
    </source>
</evidence>
<evidence type="ECO:0008006" key="3">
    <source>
        <dbReference type="Google" id="ProtNLM"/>
    </source>
</evidence>
<evidence type="ECO:0000313" key="2">
    <source>
        <dbReference type="Proteomes" id="UP000260758"/>
    </source>
</evidence>
<protein>
    <recommendedName>
        <fullName evidence="3">Transposase IS4-like domain-containing protein</fullName>
    </recommendedName>
</protein>
<gene>
    <name evidence="1" type="ORF">DXB99_08955</name>
</gene>
<dbReference type="AlphaFoldDB" id="A0A3E4Y9A2"/>
<reference evidence="1 2" key="1">
    <citation type="submission" date="2018-08" db="EMBL/GenBank/DDBJ databases">
        <title>A genome reference for cultivated species of the human gut microbiota.</title>
        <authorList>
            <person name="Zou Y."/>
            <person name="Xue W."/>
            <person name="Luo G."/>
        </authorList>
    </citation>
    <scope>NUCLEOTIDE SEQUENCE [LARGE SCALE GENOMIC DNA]</scope>
    <source>
        <strain evidence="1 2">OM07-13</strain>
    </source>
</reference>
<sequence length="139" mass="16444">MLNKAQGYGYKKVGFILERGYFSKQNIEHMDKCGYSFIIMVKGMEDLVSELILSNKGSFENKRNCDMDGFGVYGKTVKGRLYEADKKERYFYIYHSISKEASERIRFEDKLKNMKIYMMNHRDEEFTFGPMYKKLLSAL</sequence>
<dbReference type="RefSeq" id="WP_117718831.1">
    <property type="nucleotide sequence ID" value="NZ_QSTP01000008.1"/>
</dbReference>
<dbReference type="EMBL" id="QSTP01000008">
    <property type="protein sequence ID" value="RGM71319.1"/>
    <property type="molecule type" value="Genomic_DNA"/>
</dbReference>
<comment type="caution">
    <text evidence="1">The sequence shown here is derived from an EMBL/GenBank/DDBJ whole genome shotgun (WGS) entry which is preliminary data.</text>
</comment>
<accession>A0A3E4Y9A2</accession>
<dbReference type="Proteomes" id="UP000260758">
    <property type="component" value="Unassembled WGS sequence"/>
</dbReference>